<accession>A0A9Q1FJS9</accession>
<comment type="caution">
    <text evidence="1">The sequence shown here is derived from an EMBL/GenBank/DDBJ whole genome shotgun (WGS) entry which is preliminary data.</text>
</comment>
<organism evidence="1 2">
    <name type="scientific">Synaphobranchus kaupii</name>
    <name type="common">Kaup's arrowtooth eel</name>
    <dbReference type="NCBI Taxonomy" id="118154"/>
    <lineage>
        <taxon>Eukaryota</taxon>
        <taxon>Metazoa</taxon>
        <taxon>Chordata</taxon>
        <taxon>Craniata</taxon>
        <taxon>Vertebrata</taxon>
        <taxon>Euteleostomi</taxon>
        <taxon>Actinopterygii</taxon>
        <taxon>Neopterygii</taxon>
        <taxon>Teleostei</taxon>
        <taxon>Anguilliformes</taxon>
        <taxon>Synaphobranchidae</taxon>
        <taxon>Synaphobranchus</taxon>
    </lineage>
</organism>
<protein>
    <submittedName>
        <fullName evidence="1">Uncharacterized protein</fullName>
    </submittedName>
</protein>
<name>A0A9Q1FJS9_SYNKA</name>
<evidence type="ECO:0000313" key="2">
    <source>
        <dbReference type="Proteomes" id="UP001152622"/>
    </source>
</evidence>
<dbReference type="EMBL" id="JAINUF010000005">
    <property type="protein sequence ID" value="KAJ8360009.1"/>
    <property type="molecule type" value="Genomic_DNA"/>
</dbReference>
<evidence type="ECO:0000313" key="1">
    <source>
        <dbReference type="EMBL" id="KAJ8360009.1"/>
    </source>
</evidence>
<dbReference type="Proteomes" id="UP001152622">
    <property type="component" value="Chromosome 5"/>
</dbReference>
<keyword evidence="2" id="KW-1185">Reference proteome</keyword>
<dbReference type="AlphaFoldDB" id="A0A9Q1FJS9"/>
<reference evidence="1" key="1">
    <citation type="journal article" date="2023" name="Science">
        <title>Genome structures resolve the early diversification of teleost fishes.</title>
        <authorList>
            <person name="Parey E."/>
            <person name="Louis A."/>
            <person name="Montfort J."/>
            <person name="Bouchez O."/>
            <person name="Roques C."/>
            <person name="Iampietro C."/>
            <person name="Lluch J."/>
            <person name="Castinel A."/>
            <person name="Donnadieu C."/>
            <person name="Desvignes T."/>
            <person name="Floi Bucao C."/>
            <person name="Jouanno E."/>
            <person name="Wen M."/>
            <person name="Mejri S."/>
            <person name="Dirks R."/>
            <person name="Jansen H."/>
            <person name="Henkel C."/>
            <person name="Chen W.J."/>
            <person name="Zahm M."/>
            <person name="Cabau C."/>
            <person name="Klopp C."/>
            <person name="Thompson A.W."/>
            <person name="Robinson-Rechavi M."/>
            <person name="Braasch I."/>
            <person name="Lecointre G."/>
            <person name="Bobe J."/>
            <person name="Postlethwait J.H."/>
            <person name="Berthelot C."/>
            <person name="Roest Crollius H."/>
            <person name="Guiguen Y."/>
        </authorList>
    </citation>
    <scope>NUCLEOTIDE SEQUENCE</scope>
    <source>
        <strain evidence="1">WJC10195</strain>
    </source>
</reference>
<proteinExistence type="predicted"/>
<sequence length="126" mass="14001">MAVRGRGGERSVGAEIRLLTHLGNNSRWRWRRTTVSVVLGGRMGGSLLMAKLFFVGRELGFPRELRPTPAFVSPRRLDEGHQLFHWRLKMAIPPLTAFSRDPSLGAQPLAPTSRLNLIPFPGMGTS</sequence>
<gene>
    <name evidence="1" type="ORF">SKAU_G00165340</name>
</gene>